<feature type="compositionally biased region" description="Basic and acidic residues" evidence="7">
    <location>
        <begin position="1432"/>
        <end position="1468"/>
    </location>
</feature>
<evidence type="ECO:0000313" key="11">
    <source>
        <dbReference type="EMBL" id="VDO89202.1"/>
    </source>
</evidence>
<dbReference type="Pfam" id="PF11732">
    <property type="entry name" value="Thoc2"/>
    <property type="match status" value="1"/>
</dbReference>
<feature type="region of interest" description="Disordered" evidence="7">
    <location>
        <begin position="1231"/>
        <end position="1386"/>
    </location>
</feature>
<evidence type="ECO:0000256" key="1">
    <source>
        <dbReference type="ARBA" id="ARBA00004123"/>
    </source>
</evidence>
<sequence length="1491" mass="169809">MQRIGDGDVLLSVLGICQKVIALDLSPEDAFCKLQELRSTTPLLPSLLLDVLVVVEGDAHSTENKEKAVSRFTEFVNLIADQIIPADILRIELDVLEASLPTNKQQLVRLKTRLYYKQAKYNLLREESEGYAKLITELMDAGGGLPAKTMMTRVLCLIGSCPQQSVVPFLAAAFFYRQSFLILGQFNLDPNRVIDIALECYECCATQKDFYISLLKEIKANKDYLCTLLGFKYTFYHAAGKVTPFSLYVITSSLIREDMIDLMKITAFMIPKAEGIKETHRARAAKAGERARKAETILASNIPVEPSRNANVDAMDTGQSIVGVSFATVAAIQEADDAKLAAELNEEAVLSTNQKLGLVCALIEDGAWSLAKTLIDRLPEYYAVQARLVRERIEIFSWLSLRELHSGKIAKLLRTRISNAISDLIGRSIESFYAEKCSNKLEDITPHTKHRENSPSVERVSSWFGLASLTSVLWYVGPRLAYRPLIMTRLVRLLLAFYREHPKGPDGTPVDSPVSRAMMDIVDEVILPGLSLSEFNAGLSEEVWTLLQFFPYTWRYRLYGHWKFGNTLRHPEVNIMRGKVLGRTKYVLKRLSKETVRVMGRQLGKLCHIHPITVFDYLLSQVQTFDNLIQPVVESLKFLTNLEFDILTYCIIEQLASPDKQQLKASDGKLSPWLQALATLVGAVYKKYNVELTGMLNYVMNQLKNEKSFDLLVLREVIQNMACIEGVAGATADQLEALGGGELLRQEAGSFTTTRNKRASARLRDAVLSGDTAVGLCILIAQQRECVVYRESSRLPLKLVGEMVDQCRDTLLQLCTFLWSNVRPDDYAQRIPPAHSLILDYHLRIDAAMYLTRPTYLCKINASFETAKRAMKADGENKKMDTQQKFVFFKSAFDDVISKLIKELEPCIPPHVCRDIPLRLFVVFWMLSSYDIEVPTAAYERAIDAIRRQMKEVAESPMMSKSKRAKEDERLRAMESKLRDEEKRQAEHVARIRAWFHSVKDDLFEAGRGQQTSSFIQTCILPRVLFSESDAIYCAKLIIILHQQRITLFQSLVFIDKLFIDILPLICALTENEANSIGTFLQILLCHAQRWHSDNAVFEKECDGFPGLVSKTRQDKTTESVNYESFRRLCFKWQMRLHTAFNSVLSVEDNEYVQVRNCLVVMTKLAPCFPLLKDLVENIEKLSEKVRDNEKGKRDELSLKAASYLVRLKMRNVHIYEGSEFHRPLLKHPAKANAAVDRKRVAPATPTVDAKKKVKVEKPKSVERKEPEKKETPKAEKREKKEETAVVKEVKKETAEREEGEVPPSPPHKKPRAQSADKPANGVNKERKEVVKEVKEEKKEFKEPKEKREEEKKDVRVKRDPTPSRKEEPAREVEKRKERCLDDEEVGPAVSSLIDIIYHLPCEKKEETIGNVIQKDTSGQLEMMSRTVSRPVSHDRRVSSPPREKERRDEKKDRRKDRWVPVSSRKEAANPLSGNVIQNRSKLCFSKPPRK</sequence>
<feature type="region of interest" description="Disordered" evidence="7">
    <location>
        <begin position="1409"/>
        <end position="1491"/>
    </location>
</feature>
<dbReference type="OrthoDB" id="29024at2759"/>
<dbReference type="GO" id="GO:0003729">
    <property type="term" value="F:mRNA binding"/>
    <property type="evidence" value="ECO:0007669"/>
    <property type="project" value="TreeGrafter"/>
</dbReference>
<dbReference type="EMBL" id="UZAH01027163">
    <property type="protein sequence ID" value="VDO89202.1"/>
    <property type="molecule type" value="Genomic_DNA"/>
</dbReference>
<dbReference type="GO" id="GO:0006406">
    <property type="term" value="P:mRNA export from nucleus"/>
    <property type="evidence" value="ECO:0007669"/>
    <property type="project" value="InterPro"/>
</dbReference>
<keyword evidence="4" id="KW-0539">Nucleus</keyword>
<gene>
    <name evidence="11" type="ORF">HPBE_LOCUS11603</name>
</gene>
<comment type="subunit">
    <text evidence="5">Component of the THO subcomplex, which is composed of THOC1, THOC2, THOC3, THOC5, THOC6 and THOC7. The THO subcomplex interacts with DDX39B to form the THO-DDX39B complex which multimerizes into a 28-subunit tetrameric assembly. Component of the transcription/export (TREX) complex at least composed of ALYREF/THOC4, DDX39B, SARNP/CIP29, CHTOP and the THO subcomplex; in the complex interacts with THOC1, THOC3, THOC5, THOC7 and DDX39B. TREX seems to have a dynamic structure involving ATP-dependent remodeling. Interacts with POLDIP3 and ZC3H11A.</text>
</comment>
<accession>A0A3P8CYV8</accession>
<keyword evidence="6" id="KW-0175">Coiled coil</keyword>
<dbReference type="InterPro" id="IPR032302">
    <property type="entry name" value="THOC2_N"/>
</dbReference>
<dbReference type="Pfam" id="PF16134">
    <property type="entry name" value="THOC2_N"/>
    <property type="match status" value="1"/>
</dbReference>
<evidence type="ECO:0000259" key="9">
    <source>
        <dbReference type="Pfam" id="PF11732"/>
    </source>
</evidence>
<name>A0A3P8CYV8_HELPZ</name>
<dbReference type="InterPro" id="IPR040007">
    <property type="entry name" value="Tho2"/>
</dbReference>
<evidence type="ECO:0000256" key="7">
    <source>
        <dbReference type="SAM" id="MobiDB-lite"/>
    </source>
</evidence>
<organism evidence="11">
    <name type="scientific">Heligmosomoides polygyrus</name>
    <name type="common">Parasitic roundworm</name>
    <dbReference type="NCBI Taxonomy" id="6339"/>
    <lineage>
        <taxon>Eukaryota</taxon>
        <taxon>Metazoa</taxon>
        <taxon>Ecdysozoa</taxon>
        <taxon>Nematoda</taxon>
        <taxon>Chromadorea</taxon>
        <taxon>Rhabditida</taxon>
        <taxon>Rhabditina</taxon>
        <taxon>Rhabditomorpha</taxon>
        <taxon>Strongyloidea</taxon>
        <taxon>Heligmosomidae</taxon>
        <taxon>Heligmosomoides</taxon>
    </lineage>
</organism>
<feature type="domain" description="THO complex subunitTHOC2 N-terminal" evidence="9">
    <location>
        <begin position="603"/>
        <end position="678"/>
    </location>
</feature>
<feature type="compositionally biased region" description="Polar residues" evidence="7">
    <location>
        <begin position="1472"/>
        <end position="1481"/>
    </location>
</feature>
<comment type="similarity">
    <text evidence="2">Belongs to the THOC2 family.</text>
</comment>
<dbReference type="PANTHER" id="PTHR21597">
    <property type="entry name" value="THO2 PROTEIN"/>
    <property type="match status" value="1"/>
</dbReference>
<reference evidence="13" key="2">
    <citation type="submission" date="2019-09" db="UniProtKB">
        <authorList>
            <consortium name="WormBaseParasite"/>
        </authorList>
    </citation>
    <scope>IDENTIFICATION</scope>
</reference>
<evidence type="ECO:0000256" key="3">
    <source>
        <dbReference type="ARBA" id="ARBA00019596"/>
    </source>
</evidence>
<reference evidence="11 12" key="1">
    <citation type="submission" date="2018-11" db="EMBL/GenBank/DDBJ databases">
        <authorList>
            <consortium name="Pathogen Informatics"/>
        </authorList>
    </citation>
    <scope>NUCLEOTIDE SEQUENCE [LARGE SCALE GENOMIC DNA]</scope>
</reference>
<feature type="compositionally biased region" description="Polar residues" evidence="7">
    <location>
        <begin position="1414"/>
        <end position="1430"/>
    </location>
</feature>
<feature type="coiled-coil region" evidence="6">
    <location>
        <begin position="964"/>
        <end position="991"/>
    </location>
</feature>
<evidence type="ECO:0000256" key="6">
    <source>
        <dbReference type="SAM" id="Coils"/>
    </source>
</evidence>
<dbReference type="GO" id="GO:0006397">
    <property type="term" value="P:mRNA processing"/>
    <property type="evidence" value="ECO:0007669"/>
    <property type="project" value="InterPro"/>
</dbReference>
<evidence type="ECO:0000313" key="13">
    <source>
        <dbReference type="WBParaSite" id="HPBE_0001159501-mRNA-1"/>
    </source>
</evidence>
<feature type="compositionally biased region" description="Basic and acidic residues" evidence="7">
    <location>
        <begin position="1256"/>
        <end position="1297"/>
    </location>
</feature>
<feature type="compositionally biased region" description="Basic and acidic residues" evidence="7">
    <location>
        <begin position="1324"/>
        <end position="1380"/>
    </location>
</feature>
<evidence type="ECO:0000259" key="8">
    <source>
        <dbReference type="Pfam" id="PF11262"/>
    </source>
</evidence>
<evidence type="ECO:0000313" key="12">
    <source>
        <dbReference type="Proteomes" id="UP000050761"/>
    </source>
</evidence>
<proteinExistence type="inferred from homology"/>
<dbReference type="GO" id="GO:0000445">
    <property type="term" value="C:THO complex part of transcription export complex"/>
    <property type="evidence" value="ECO:0007669"/>
    <property type="project" value="TreeGrafter"/>
</dbReference>
<dbReference type="PANTHER" id="PTHR21597:SF0">
    <property type="entry name" value="THO COMPLEX SUBUNIT 2"/>
    <property type="match status" value="1"/>
</dbReference>
<keyword evidence="12" id="KW-1185">Reference proteome</keyword>
<dbReference type="InterPro" id="IPR021726">
    <property type="entry name" value="THO_THOC2_N"/>
</dbReference>
<feature type="domain" description="THO complex subunit 2 N-terminal" evidence="10">
    <location>
        <begin position="43"/>
        <end position="601"/>
    </location>
</feature>
<comment type="subcellular location">
    <subcellularLocation>
        <location evidence="1">Nucleus</location>
    </subcellularLocation>
</comment>
<evidence type="ECO:0000259" key="10">
    <source>
        <dbReference type="Pfam" id="PF16134"/>
    </source>
</evidence>
<evidence type="ECO:0000256" key="2">
    <source>
        <dbReference type="ARBA" id="ARBA00007857"/>
    </source>
</evidence>
<evidence type="ECO:0000256" key="4">
    <source>
        <dbReference type="ARBA" id="ARBA00023242"/>
    </source>
</evidence>
<feature type="domain" description="THO complex subunitTHOC2 C-terminal" evidence="8">
    <location>
        <begin position="915"/>
        <end position="1208"/>
    </location>
</feature>
<evidence type="ECO:0000256" key="5">
    <source>
        <dbReference type="ARBA" id="ARBA00047033"/>
    </source>
</evidence>
<dbReference type="Proteomes" id="UP000050761">
    <property type="component" value="Unassembled WGS sequence"/>
</dbReference>
<dbReference type="WBParaSite" id="HPBE_0001159501-mRNA-1">
    <property type="protein sequence ID" value="HPBE_0001159501-mRNA-1"/>
    <property type="gene ID" value="HPBE_0001159501"/>
</dbReference>
<dbReference type="InterPro" id="IPR021418">
    <property type="entry name" value="THO_THOC2_C"/>
</dbReference>
<dbReference type="Pfam" id="PF11262">
    <property type="entry name" value="Tho2"/>
    <property type="match status" value="1"/>
</dbReference>
<protein>
    <recommendedName>
        <fullName evidence="3">THO complex subunit 2</fullName>
    </recommendedName>
</protein>